<dbReference type="InterPro" id="IPR036396">
    <property type="entry name" value="Cyt_P450_sf"/>
</dbReference>
<protein>
    <submittedName>
        <fullName evidence="9 10">Cytochrome P450</fullName>
        <ecNumber evidence="10">1.14.-.-</ecNumber>
    </submittedName>
</protein>
<dbReference type="PANTHER" id="PTHR46696">
    <property type="entry name" value="P450, PUTATIVE (EUROFUNG)-RELATED"/>
    <property type="match status" value="1"/>
</dbReference>
<reference evidence="9 11" key="2">
    <citation type="submission" date="2015-04" db="EMBL/GenBank/DDBJ databases">
        <title>Genome sequence of Mycobacterium obuense UC1.</title>
        <authorList>
            <person name="Greninger A.L."/>
            <person name="Cunningham G."/>
            <person name="Chiu C.Y."/>
            <person name="Miller S."/>
        </authorList>
    </citation>
    <scope>NUCLEOTIDE SEQUENCE [LARGE SCALE GENOMIC DNA]</scope>
    <source>
        <strain evidence="9 11">UC1</strain>
    </source>
</reference>
<keyword evidence="4 8" id="KW-0479">Metal-binding</keyword>
<sequence length="406" mass="43901">MTGELGAALFSEEAIQNPAPLYARMHGAGPVHRIGDSDFHAVCSWDAVIDAVGRTEDFSSNLTGTMTYQPDGTVGVFDMDELGGPTQVLAIADDPVHAAHRKLLLPHLAAKRIRELESFVTDTVARLWDETLVHDRIDWMSAIANRLPMMVVCRLIGVPEDDVDRLTEWGYASTQLLEGLVGADELAAASTAVGELAAYIAGLLDRPAPPGTLLADLASACAAGDVDEVTAQVIMVTLFSAGGESTASLIGSAACVLASRPELQRRLRDDPALITPFIEEVLRVEPPFRGHYRHVMRDCELHGYRLRAGARLVLLWGAANRDPAHVDTPDEFRIDRQDAKSHIAFGRGAHFCVGASLAKLEARLVLEHLLRRTDDVRAVGPARWLPSLLVRRLESLPLAVQNGGGS</sequence>
<comment type="similarity">
    <text evidence="2 8">Belongs to the cytochrome P450 family.</text>
</comment>
<comment type="caution">
    <text evidence="10">The sequence shown here is derived from an EMBL/GenBank/DDBJ whole genome shotgun (WGS) entry which is preliminary data.</text>
</comment>
<dbReference type="Proteomes" id="UP000034150">
    <property type="component" value="Unassembled WGS sequence"/>
</dbReference>
<dbReference type="Proteomes" id="UP000036313">
    <property type="component" value="Unassembled WGS sequence"/>
</dbReference>
<dbReference type="InterPro" id="IPR001128">
    <property type="entry name" value="Cyt_P450"/>
</dbReference>
<dbReference type="STRING" id="1807.MOBUDSM44075_03460"/>
<dbReference type="PANTHER" id="PTHR46696:SF4">
    <property type="entry name" value="BIOTIN BIOSYNTHESIS CYTOCHROME P450"/>
    <property type="match status" value="1"/>
</dbReference>
<evidence type="ECO:0000256" key="2">
    <source>
        <dbReference type="ARBA" id="ARBA00010617"/>
    </source>
</evidence>
<evidence type="ECO:0000256" key="7">
    <source>
        <dbReference type="ARBA" id="ARBA00023033"/>
    </source>
</evidence>
<evidence type="ECO:0000256" key="6">
    <source>
        <dbReference type="ARBA" id="ARBA00023004"/>
    </source>
</evidence>
<dbReference type="PRINTS" id="PR00385">
    <property type="entry name" value="P450"/>
</dbReference>
<dbReference type="GO" id="GO:0005506">
    <property type="term" value="F:iron ion binding"/>
    <property type="evidence" value="ECO:0007669"/>
    <property type="project" value="InterPro"/>
</dbReference>
<dbReference type="EMBL" id="JYNU01000021">
    <property type="protein sequence ID" value="KMO74523.1"/>
    <property type="molecule type" value="Genomic_DNA"/>
</dbReference>
<evidence type="ECO:0000256" key="1">
    <source>
        <dbReference type="ARBA" id="ARBA00001971"/>
    </source>
</evidence>
<comment type="cofactor">
    <cofactor evidence="1">
        <name>heme</name>
        <dbReference type="ChEBI" id="CHEBI:30413"/>
    </cofactor>
</comment>
<evidence type="ECO:0000313" key="9">
    <source>
        <dbReference type="EMBL" id="KKF01627.1"/>
    </source>
</evidence>
<keyword evidence="6 8" id="KW-0408">Iron</keyword>
<evidence type="ECO:0000256" key="3">
    <source>
        <dbReference type="ARBA" id="ARBA00022617"/>
    </source>
</evidence>
<evidence type="ECO:0000256" key="4">
    <source>
        <dbReference type="ARBA" id="ARBA00022723"/>
    </source>
</evidence>
<dbReference type="EC" id="1.14.-.-" evidence="10"/>
<keyword evidence="7 8" id="KW-0503">Monooxygenase</keyword>
<dbReference type="InterPro" id="IPR002397">
    <property type="entry name" value="Cyt_P450_B"/>
</dbReference>
<dbReference type="Gene3D" id="1.10.630.10">
    <property type="entry name" value="Cytochrome P450"/>
    <property type="match status" value="1"/>
</dbReference>
<keyword evidence="5 8" id="KW-0560">Oxidoreductase</keyword>
<reference evidence="10 12" key="1">
    <citation type="journal article" date="2015" name="Genome Biol. Evol.">
        <title>Characterization of Three Mycobacterium spp. with Potential Use in Bioremediation by Genome Sequencing and Comparative Genomics.</title>
        <authorList>
            <person name="Das S."/>
            <person name="Pettersson B.M."/>
            <person name="Behra P.R."/>
            <person name="Ramesh M."/>
            <person name="Dasgupta S."/>
            <person name="Bhattacharya A."/>
            <person name="Kirsebom L.A."/>
        </authorList>
    </citation>
    <scope>NUCLEOTIDE SEQUENCE [LARGE SCALE GENOMIC DNA]</scope>
    <source>
        <strain evidence="10 12">DSM 44075</strain>
    </source>
</reference>
<dbReference type="GO" id="GO:0006707">
    <property type="term" value="P:cholesterol catabolic process"/>
    <property type="evidence" value="ECO:0007669"/>
    <property type="project" value="TreeGrafter"/>
</dbReference>
<dbReference type="PRINTS" id="PR00359">
    <property type="entry name" value="BP450"/>
</dbReference>
<dbReference type="AlphaFoldDB" id="A0A0J6VYK0"/>
<keyword evidence="11" id="KW-1185">Reference proteome</keyword>
<proteinExistence type="inferred from homology"/>
<dbReference type="RefSeq" id="WP_046363423.1">
    <property type="nucleotide sequence ID" value="NZ_CALTXN010000003.1"/>
</dbReference>
<dbReference type="InterPro" id="IPR017972">
    <property type="entry name" value="Cyt_P450_CS"/>
</dbReference>
<gene>
    <name evidence="10" type="ORF">MOBUDSM44075_03460</name>
    <name evidence="9" type="ORF">WN67_12925</name>
</gene>
<keyword evidence="3 8" id="KW-0349">Heme</keyword>
<dbReference type="EMBL" id="LAUZ02000046">
    <property type="protein sequence ID" value="KKF01627.1"/>
    <property type="molecule type" value="Genomic_DNA"/>
</dbReference>
<organism evidence="10 12">
    <name type="scientific">Mycolicibacterium obuense</name>
    <dbReference type="NCBI Taxonomy" id="1807"/>
    <lineage>
        <taxon>Bacteria</taxon>
        <taxon>Bacillati</taxon>
        <taxon>Actinomycetota</taxon>
        <taxon>Actinomycetes</taxon>
        <taxon>Mycobacteriales</taxon>
        <taxon>Mycobacteriaceae</taxon>
        <taxon>Mycolicibacterium</taxon>
    </lineage>
</organism>
<dbReference type="Pfam" id="PF00067">
    <property type="entry name" value="p450"/>
    <property type="match status" value="1"/>
</dbReference>
<dbReference type="GO" id="GO:0020037">
    <property type="term" value="F:heme binding"/>
    <property type="evidence" value="ECO:0007669"/>
    <property type="project" value="InterPro"/>
</dbReference>
<evidence type="ECO:0000256" key="5">
    <source>
        <dbReference type="ARBA" id="ARBA00023002"/>
    </source>
</evidence>
<evidence type="ECO:0000313" key="10">
    <source>
        <dbReference type="EMBL" id="KMO74523.1"/>
    </source>
</evidence>
<dbReference type="PATRIC" id="fig|1807.13.peg.3814"/>
<dbReference type="PROSITE" id="PS00086">
    <property type="entry name" value="CYTOCHROME_P450"/>
    <property type="match status" value="1"/>
</dbReference>
<name>A0A0J6VYK0_9MYCO</name>
<evidence type="ECO:0000313" key="12">
    <source>
        <dbReference type="Proteomes" id="UP000036313"/>
    </source>
</evidence>
<evidence type="ECO:0000313" key="11">
    <source>
        <dbReference type="Proteomes" id="UP000034150"/>
    </source>
</evidence>
<accession>A0A0J6VYK0</accession>
<dbReference type="GO" id="GO:0036199">
    <property type="term" value="F:cholest-4-en-3-one 26-monooxygenase activity"/>
    <property type="evidence" value="ECO:0007669"/>
    <property type="project" value="TreeGrafter"/>
</dbReference>
<evidence type="ECO:0000256" key="8">
    <source>
        <dbReference type="RuleBase" id="RU000461"/>
    </source>
</evidence>
<dbReference type="SUPFAM" id="SSF48264">
    <property type="entry name" value="Cytochrome P450"/>
    <property type="match status" value="1"/>
</dbReference>
<dbReference type="GO" id="GO:0008395">
    <property type="term" value="F:steroid hydroxylase activity"/>
    <property type="evidence" value="ECO:0007669"/>
    <property type="project" value="TreeGrafter"/>
</dbReference>